<reference evidence="15" key="1">
    <citation type="submission" date="2025-08" db="UniProtKB">
        <authorList>
            <consortium name="RefSeq"/>
        </authorList>
    </citation>
    <scope>IDENTIFICATION</scope>
    <source>
        <strain evidence="15">14028-0561.14</strain>
        <tissue evidence="15">Whole fly</tissue>
    </source>
</reference>
<protein>
    <recommendedName>
        <fullName evidence="8">E3 ubiquitin-protein ligase MARCHF5</fullName>
    </recommendedName>
    <alternativeName>
        <fullName evidence="10">Membrane-associated RING finger protein 5</fullName>
    </alternativeName>
    <alternativeName>
        <fullName evidence="9">Membrane-associated RING-CH protein V</fullName>
    </alternativeName>
    <alternativeName>
        <fullName evidence="11">RING-type E3 ubiquitin transferase MARCHF5</fullName>
    </alternativeName>
</protein>
<evidence type="ECO:0000256" key="12">
    <source>
        <dbReference type="SAM" id="Phobius"/>
    </source>
</evidence>
<evidence type="ECO:0000256" key="5">
    <source>
        <dbReference type="ARBA" id="ARBA00022833"/>
    </source>
</evidence>
<dbReference type="CDD" id="cd16701">
    <property type="entry name" value="RING_CH-C4HC3_MARCH5"/>
    <property type="match status" value="1"/>
</dbReference>
<feature type="transmembrane region" description="Helical" evidence="12">
    <location>
        <begin position="121"/>
        <end position="144"/>
    </location>
</feature>
<feature type="transmembrane region" description="Helical" evidence="12">
    <location>
        <begin position="273"/>
        <end position="294"/>
    </location>
</feature>
<evidence type="ECO:0000256" key="10">
    <source>
        <dbReference type="ARBA" id="ARBA00043185"/>
    </source>
</evidence>
<name>A0A6P4J2Q1_DROKI</name>
<feature type="transmembrane region" description="Helical" evidence="12">
    <location>
        <begin position="164"/>
        <end position="180"/>
    </location>
</feature>
<evidence type="ECO:0000256" key="7">
    <source>
        <dbReference type="ARBA" id="ARBA00023136"/>
    </source>
</evidence>
<dbReference type="Pfam" id="PF12906">
    <property type="entry name" value="RINGv"/>
    <property type="match status" value="1"/>
</dbReference>
<proteinExistence type="predicted"/>
<evidence type="ECO:0000256" key="4">
    <source>
        <dbReference type="ARBA" id="ARBA00022771"/>
    </source>
</evidence>
<comment type="subcellular location">
    <subcellularLocation>
        <location evidence="1">Membrane</location>
        <topology evidence="1">Multi-pass membrane protein</topology>
    </subcellularLocation>
</comment>
<accession>A0A6P4J2Q1</accession>
<evidence type="ECO:0000256" key="8">
    <source>
        <dbReference type="ARBA" id="ARBA00040151"/>
    </source>
</evidence>
<keyword evidence="6 12" id="KW-1133">Transmembrane helix</keyword>
<gene>
    <name evidence="15" type="primary">LOC108083794</name>
</gene>
<organism evidence="14 15">
    <name type="scientific">Drosophila kikkawai</name>
    <name type="common">Fruit fly</name>
    <dbReference type="NCBI Taxonomy" id="30033"/>
    <lineage>
        <taxon>Eukaryota</taxon>
        <taxon>Metazoa</taxon>
        <taxon>Ecdysozoa</taxon>
        <taxon>Arthropoda</taxon>
        <taxon>Hexapoda</taxon>
        <taxon>Insecta</taxon>
        <taxon>Pterygota</taxon>
        <taxon>Neoptera</taxon>
        <taxon>Endopterygota</taxon>
        <taxon>Diptera</taxon>
        <taxon>Brachycera</taxon>
        <taxon>Muscomorpha</taxon>
        <taxon>Ephydroidea</taxon>
        <taxon>Drosophilidae</taxon>
        <taxon>Drosophila</taxon>
        <taxon>Sophophora</taxon>
    </lineage>
</organism>
<dbReference type="PANTHER" id="PTHR46283">
    <property type="entry name" value="E3 UBIQUITIN-PROTEIN LIGASE MARCH5"/>
    <property type="match status" value="1"/>
</dbReference>
<evidence type="ECO:0000256" key="11">
    <source>
        <dbReference type="ARBA" id="ARBA00043231"/>
    </source>
</evidence>
<feature type="transmembrane region" description="Helical" evidence="12">
    <location>
        <begin position="246"/>
        <end position="267"/>
    </location>
</feature>
<dbReference type="SMART" id="SM00744">
    <property type="entry name" value="RINGv"/>
    <property type="match status" value="1"/>
</dbReference>
<dbReference type="RefSeq" id="XP_017035210.1">
    <property type="nucleotide sequence ID" value="XM_017179721.3"/>
</dbReference>
<dbReference type="AlphaFoldDB" id="A0A6P4J2Q1"/>
<keyword evidence="7 12" id="KW-0472">Membrane</keyword>
<dbReference type="GO" id="GO:0016020">
    <property type="term" value="C:membrane"/>
    <property type="evidence" value="ECO:0007669"/>
    <property type="project" value="UniProtKB-SubCell"/>
</dbReference>
<dbReference type="OrthoDB" id="5817083at2759"/>
<evidence type="ECO:0000259" key="13">
    <source>
        <dbReference type="PROSITE" id="PS51292"/>
    </source>
</evidence>
<keyword evidence="14" id="KW-1185">Reference proteome</keyword>
<evidence type="ECO:0000256" key="3">
    <source>
        <dbReference type="ARBA" id="ARBA00022723"/>
    </source>
</evidence>
<evidence type="ECO:0000256" key="6">
    <source>
        <dbReference type="ARBA" id="ARBA00022989"/>
    </source>
</evidence>
<keyword evidence="2 12" id="KW-0812">Transmembrane</keyword>
<keyword evidence="5" id="KW-0862">Zinc</keyword>
<dbReference type="GO" id="GO:0008270">
    <property type="term" value="F:zinc ion binding"/>
    <property type="evidence" value="ECO:0007669"/>
    <property type="project" value="UniProtKB-KW"/>
</dbReference>
<dbReference type="InterPro" id="IPR013083">
    <property type="entry name" value="Znf_RING/FYVE/PHD"/>
</dbReference>
<dbReference type="SUPFAM" id="SSF57850">
    <property type="entry name" value="RING/U-box"/>
    <property type="match status" value="1"/>
</dbReference>
<dbReference type="GeneID" id="108083794"/>
<feature type="domain" description="RING-CH-type" evidence="13">
    <location>
        <begin position="31"/>
        <end position="100"/>
    </location>
</feature>
<dbReference type="PROSITE" id="PS51292">
    <property type="entry name" value="ZF_RING_CH"/>
    <property type="match status" value="1"/>
</dbReference>
<keyword evidence="3" id="KW-0479">Metal-binding</keyword>
<evidence type="ECO:0000256" key="2">
    <source>
        <dbReference type="ARBA" id="ARBA00022692"/>
    </source>
</evidence>
<evidence type="ECO:0000313" key="15">
    <source>
        <dbReference type="RefSeq" id="XP_017035210.1"/>
    </source>
</evidence>
<dbReference type="Proteomes" id="UP001652661">
    <property type="component" value="Chromosome X"/>
</dbReference>
<dbReference type="Gene3D" id="3.30.40.10">
    <property type="entry name" value="Zinc/RING finger domain, C3HC4 (zinc finger)"/>
    <property type="match status" value="1"/>
</dbReference>
<evidence type="ECO:0000313" key="14">
    <source>
        <dbReference type="Proteomes" id="UP001652661"/>
    </source>
</evidence>
<evidence type="ECO:0000256" key="1">
    <source>
        <dbReference type="ARBA" id="ARBA00004141"/>
    </source>
</evidence>
<evidence type="ECO:0000256" key="9">
    <source>
        <dbReference type="ARBA" id="ARBA00043044"/>
    </source>
</evidence>
<keyword evidence="4" id="KW-0863">Zinc-finger</keyword>
<dbReference type="InterPro" id="IPR011016">
    <property type="entry name" value="Znf_RING-CH"/>
</dbReference>
<sequence length="325" mass="37411">MGEHTMMLRRRQFRTHSMAKRRWRLFGGVEPLGEEERMCWICLMTDEEQPRRDWLHPCRCRGSNKWVHEACLGRWINEKEQQAPDVPVTCTQCRTEYIVVMPPLCRFDAFLNRLDKEYERLCPSVLMGIMSGTVYFSGVSYGALTLLELSSNEIVLQLLQQDPILMMILLPSVPMLLLMTRRIRWDDVVVHWLRRRRRRSVPPEQLNAMGEPLPGAPLDDDYFEELEQHQDEVEATEHLGGITPGFCAALSLPSIAGLLGQTLFGGIYETKKLLAIVLGGLTFVVVKGLASVYLRQAQYQHRRQRCVLNYNHSQSVTAPASSRRN</sequence>